<reference evidence="2" key="1">
    <citation type="submission" date="2017-02" db="EMBL/GenBank/DDBJ databases">
        <authorList>
            <person name="Varghese N."/>
            <person name="Submissions S."/>
        </authorList>
    </citation>
    <scope>NUCLEOTIDE SEQUENCE [LARGE SCALE GENOMIC DNA]</scope>
    <source>
        <strain evidence="2">SM117</strain>
    </source>
</reference>
<organism evidence="1 2">
    <name type="scientific">Novosphingobium mathurense</name>
    <dbReference type="NCBI Taxonomy" id="428990"/>
    <lineage>
        <taxon>Bacteria</taxon>
        <taxon>Pseudomonadati</taxon>
        <taxon>Pseudomonadota</taxon>
        <taxon>Alphaproteobacteria</taxon>
        <taxon>Sphingomonadales</taxon>
        <taxon>Sphingomonadaceae</taxon>
        <taxon>Novosphingobium</taxon>
    </lineage>
</organism>
<gene>
    <name evidence="1" type="ORF">SAMN06295987_10343</name>
</gene>
<evidence type="ECO:0000313" key="1">
    <source>
        <dbReference type="EMBL" id="SLJ99139.1"/>
    </source>
</evidence>
<protein>
    <submittedName>
        <fullName evidence="1">Uncharacterized protein</fullName>
    </submittedName>
</protein>
<keyword evidence="2" id="KW-1185">Reference proteome</keyword>
<dbReference type="AlphaFoldDB" id="A0A1U6HTT5"/>
<dbReference type="STRING" id="428990.SAMN06295987_10343"/>
<dbReference type="EMBL" id="FVZE01000003">
    <property type="protein sequence ID" value="SLJ99139.1"/>
    <property type="molecule type" value="Genomic_DNA"/>
</dbReference>
<sequence length="53" mass="5706">MLHGIVLVWQTLRRLVLMTGKPDISIVLGVSIVSVPSATRSIIPVLSLILLDA</sequence>
<evidence type="ECO:0000313" key="2">
    <source>
        <dbReference type="Proteomes" id="UP000190989"/>
    </source>
</evidence>
<proteinExistence type="predicted"/>
<accession>A0A1U6HTT5</accession>
<name>A0A1U6HTT5_9SPHN</name>
<dbReference type="Proteomes" id="UP000190989">
    <property type="component" value="Unassembled WGS sequence"/>
</dbReference>